<dbReference type="AlphaFoldDB" id="A0A6J6EIQ1"/>
<dbReference type="InterPro" id="IPR050194">
    <property type="entry name" value="Glycosyltransferase_grp1"/>
</dbReference>
<accession>A0A6J6EIQ1</accession>
<dbReference type="SUPFAM" id="SSF53756">
    <property type="entry name" value="UDP-Glycosyltransferase/glycogen phosphorylase"/>
    <property type="match status" value="1"/>
</dbReference>
<organism evidence="4">
    <name type="scientific">freshwater metagenome</name>
    <dbReference type="NCBI Taxonomy" id="449393"/>
    <lineage>
        <taxon>unclassified sequences</taxon>
        <taxon>metagenomes</taxon>
        <taxon>ecological metagenomes</taxon>
    </lineage>
</organism>
<dbReference type="PANTHER" id="PTHR45947">
    <property type="entry name" value="SULFOQUINOVOSYL TRANSFERASE SQD2"/>
    <property type="match status" value="1"/>
</dbReference>
<name>A0A6J6EIQ1_9ZZZZ</name>
<dbReference type="EMBL" id="CAFBRD010000154">
    <property type="protein sequence ID" value="CAB5078708.1"/>
    <property type="molecule type" value="Genomic_DNA"/>
</dbReference>
<dbReference type="Pfam" id="PF00534">
    <property type="entry name" value="Glycos_transf_1"/>
    <property type="match status" value="1"/>
</dbReference>
<dbReference type="InterPro" id="IPR001296">
    <property type="entry name" value="Glyco_trans_1"/>
</dbReference>
<evidence type="ECO:0000313" key="3">
    <source>
        <dbReference type="EMBL" id="CAB4333064.1"/>
    </source>
</evidence>
<dbReference type="EMBL" id="CAESAL010000007">
    <property type="protein sequence ID" value="CAB4333064.1"/>
    <property type="molecule type" value="Genomic_DNA"/>
</dbReference>
<evidence type="ECO:0000259" key="1">
    <source>
        <dbReference type="Pfam" id="PF00534"/>
    </source>
</evidence>
<feature type="domain" description="Glycosyltransferase subfamily 4-like N-terminal" evidence="2">
    <location>
        <begin position="23"/>
        <end position="191"/>
    </location>
</feature>
<dbReference type="Pfam" id="PF13579">
    <property type="entry name" value="Glyco_trans_4_4"/>
    <property type="match status" value="1"/>
</dbReference>
<dbReference type="GO" id="GO:0016757">
    <property type="term" value="F:glycosyltransferase activity"/>
    <property type="evidence" value="ECO:0007669"/>
    <property type="project" value="InterPro"/>
</dbReference>
<evidence type="ECO:0000313" key="6">
    <source>
        <dbReference type="EMBL" id="CAB5078708.1"/>
    </source>
</evidence>
<reference evidence="4" key="1">
    <citation type="submission" date="2020-05" db="EMBL/GenBank/DDBJ databases">
        <authorList>
            <person name="Chiriac C."/>
            <person name="Salcher M."/>
            <person name="Ghai R."/>
            <person name="Kavagutti S V."/>
        </authorList>
    </citation>
    <scope>NUCLEOTIDE SEQUENCE</scope>
</reference>
<feature type="domain" description="Glycosyl transferase family 1" evidence="1">
    <location>
        <begin position="205"/>
        <end position="374"/>
    </location>
</feature>
<evidence type="ECO:0000259" key="2">
    <source>
        <dbReference type="Pfam" id="PF13579"/>
    </source>
</evidence>
<dbReference type="Gene3D" id="3.40.50.2000">
    <property type="entry name" value="Glycogen Phosphorylase B"/>
    <property type="match status" value="2"/>
</dbReference>
<dbReference type="EMBL" id="CAEZTY010000002">
    <property type="protein sequence ID" value="CAB4575299.1"/>
    <property type="molecule type" value="Genomic_DNA"/>
</dbReference>
<protein>
    <submittedName>
        <fullName evidence="4">Unannotated protein</fullName>
    </submittedName>
</protein>
<dbReference type="PANTHER" id="PTHR45947:SF3">
    <property type="entry name" value="SULFOQUINOVOSYL TRANSFERASE SQD2"/>
    <property type="match status" value="1"/>
</dbReference>
<evidence type="ECO:0000313" key="5">
    <source>
        <dbReference type="EMBL" id="CAB4696957.1"/>
    </source>
</evidence>
<dbReference type="InterPro" id="IPR028098">
    <property type="entry name" value="Glyco_trans_4-like_N"/>
</dbReference>
<gene>
    <name evidence="4" type="ORF">UFOPK1762_00107</name>
    <name evidence="5" type="ORF">UFOPK2624_00310</name>
    <name evidence="3" type="ORF">UFOPK3331_00361</name>
    <name evidence="6" type="ORF">UFOPK4371_01862</name>
</gene>
<evidence type="ECO:0000313" key="4">
    <source>
        <dbReference type="EMBL" id="CAB4575299.1"/>
    </source>
</evidence>
<dbReference type="EMBL" id="CAEZXY010000006">
    <property type="protein sequence ID" value="CAB4696957.1"/>
    <property type="molecule type" value="Genomic_DNA"/>
</dbReference>
<proteinExistence type="predicted"/>
<sequence>MRSLAVLSLHTSPLAQPGSGDSGGMNVYVRELVGALAQAGVRTEVYTRRSAEDQPEFVDVEPGFRVVHIDAGPLDLAKEDLPEVLDEFSDGVARHLTRADGPDAIHANYWLSGVVGHRLKHELSLPLVSTFHTLARVKAETGDAEPERRIQAETEVIACSDAILANCAAEVTQLVELYGADPTRIEIVPPGVDHAFFSAGDRRGARFALGIGDHPVLLFAGRIQPLKGLTIAIAALAELSESHPDALLLVVGGASGAEGRAELDAAMSLVDALGLSGRVRFVPPQPHHLLSTYYRAADVCIVPSRSESFGLVALEAAACGTPVVAAAVGGLLTLVDDGVTGFLIDTRDPRAYADAIGTILDTPTFAQSMAAAAAESASQYTWSTTAARLRRLYADLTSRALVTCR</sequence>